<feature type="transmembrane region" description="Helical" evidence="7">
    <location>
        <begin position="144"/>
        <end position="163"/>
    </location>
</feature>
<keyword evidence="5 7" id="KW-0472">Membrane</keyword>
<evidence type="ECO:0000256" key="4">
    <source>
        <dbReference type="ARBA" id="ARBA00022989"/>
    </source>
</evidence>
<feature type="compositionally biased region" description="Basic and acidic residues" evidence="6">
    <location>
        <begin position="574"/>
        <end position="583"/>
    </location>
</feature>
<dbReference type="PANTHER" id="PTHR21355:SF0">
    <property type="entry name" value="G-PROTEIN COUPLED RECEPTOR-ASSOCIATED PROTEIN LMBRD2"/>
    <property type="match status" value="1"/>
</dbReference>
<accession>A0A9N6ZFV5</accession>
<dbReference type="Pfam" id="PF04791">
    <property type="entry name" value="LMBR1"/>
    <property type="match status" value="1"/>
</dbReference>
<evidence type="ECO:0000256" key="6">
    <source>
        <dbReference type="SAM" id="MobiDB-lite"/>
    </source>
</evidence>
<proteinExistence type="inferred from homology"/>
<feature type="transmembrane region" description="Helical" evidence="7">
    <location>
        <begin position="364"/>
        <end position="386"/>
    </location>
</feature>
<evidence type="ECO:0000256" key="2">
    <source>
        <dbReference type="ARBA" id="ARBA00010487"/>
    </source>
</evidence>
<gene>
    <name evidence="8" type="primary">EOG090X03B7</name>
</gene>
<name>A0A9N6ZFV5_9CRUS</name>
<feature type="transmembrane region" description="Helical" evidence="7">
    <location>
        <begin position="457"/>
        <end position="481"/>
    </location>
</feature>
<dbReference type="AlphaFoldDB" id="A0A9N6ZFV5"/>
<feature type="transmembrane region" description="Helical" evidence="7">
    <location>
        <begin position="516"/>
        <end position="533"/>
    </location>
</feature>
<dbReference type="PANTHER" id="PTHR21355">
    <property type="entry name" value="G-PROTEIN COUPLED RECEPTOR-ASSOCIATED PROTEIN LMBRD2"/>
    <property type="match status" value="1"/>
</dbReference>
<keyword evidence="4 7" id="KW-1133">Transmembrane helix</keyword>
<comment type="similarity">
    <text evidence="2">Belongs to the LIMR family.</text>
</comment>
<feature type="region of interest" description="Disordered" evidence="6">
    <location>
        <begin position="567"/>
        <end position="590"/>
    </location>
</feature>
<dbReference type="InterPro" id="IPR006876">
    <property type="entry name" value="LMBR1-like_membr_prot"/>
</dbReference>
<organism evidence="8">
    <name type="scientific">Lynceus sp. MCZ IZ 141354</name>
    <dbReference type="NCBI Taxonomy" id="1930659"/>
    <lineage>
        <taxon>Eukaryota</taxon>
        <taxon>Metazoa</taxon>
        <taxon>Ecdysozoa</taxon>
        <taxon>Arthropoda</taxon>
        <taxon>Crustacea</taxon>
        <taxon>Branchiopoda</taxon>
        <taxon>Diplostraca</taxon>
        <taxon>Laevicaudata</taxon>
        <taxon>Lynceidae</taxon>
        <taxon>Lynceus</taxon>
    </lineage>
</organism>
<evidence type="ECO:0000256" key="5">
    <source>
        <dbReference type="ARBA" id="ARBA00023136"/>
    </source>
</evidence>
<dbReference type="GO" id="GO:0016020">
    <property type="term" value="C:membrane"/>
    <property type="evidence" value="ECO:0007669"/>
    <property type="project" value="UniProtKB-SubCell"/>
</dbReference>
<feature type="transmembrane region" description="Helical" evidence="7">
    <location>
        <begin position="6"/>
        <end position="25"/>
    </location>
</feature>
<feature type="transmembrane region" description="Helical" evidence="7">
    <location>
        <begin position="392"/>
        <end position="409"/>
    </location>
</feature>
<dbReference type="InterPro" id="IPR051584">
    <property type="entry name" value="GPCR-associated_LMBR1"/>
</dbReference>
<evidence type="ECO:0000256" key="7">
    <source>
        <dbReference type="SAM" id="Phobius"/>
    </source>
</evidence>
<feature type="transmembrane region" description="Helical" evidence="7">
    <location>
        <begin position="175"/>
        <end position="199"/>
    </location>
</feature>
<evidence type="ECO:0000256" key="1">
    <source>
        <dbReference type="ARBA" id="ARBA00004141"/>
    </source>
</evidence>
<dbReference type="EMBL" id="OC988762">
    <property type="protein sequence ID" value="CAG4645417.1"/>
    <property type="molecule type" value="Genomic_DNA"/>
</dbReference>
<protein>
    <submittedName>
        <fullName evidence="8">EOG090X03B7</fullName>
    </submittedName>
</protein>
<evidence type="ECO:0000313" key="8">
    <source>
        <dbReference type="EMBL" id="CAG4645417.1"/>
    </source>
</evidence>
<comment type="subcellular location">
    <subcellularLocation>
        <location evidence="1">Membrane</location>
        <topology evidence="1">Multi-pass membrane protein</topology>
    </subcellularLocation>
</comment>
<evidence type="ECO:0000256" key="3">
    <source>
        <dbReference type="ARBA" id="ARBA00022692"/>
    </source>
</evidence>
<feature type="transmembrane region" description="Helical" evidence="7">
    <location>
        <begin position="416"/>
        <end position="437"/>
    </location>
</feature>
<feature type="transmembrane region" description="Helical" evidence="7">
    <location>
        <begin position="32"/>
        <end position="52"/>
    </location>
</feature>
<sequence>MAIGPLVTEIVCTFLLVLSLLYRYGDWPRHHLIVTLSVLVAWYFSFLIIFLIPLDSRRQLIDNVCKKTRHHFLLHSDEIIISNDTECREPWSYLPETAMPQIWRVVYWTSQFLTWLVLPLMQSYTKAGDFTVKGKLKSALVDNAIYYGSYLLIAGILLIYLAAQPNFHFDWPKLKAIAAGASNTWGLFWLVLLLGYGLVDIPRSLWRAADPTKSLTRLYFKASKLSIEKSDAEESLDDYLEILNGVMEKMELNDPQRPHVETIQQKVPVELHDKLTNRRINSSMNVDISEKSLIKLHRQLIKALQTHHRTETQWHNLVEKILEVEDVCRNIGSHDRNFKSSSETPQTGLAKYCMSNRVEWFWRCVFKLYLLKSLAGFLALVSALVVWSELTFFTMNPVLSLFAVFVNLAKQNYDYVSIEFVSIITIAYMCICAYSTVFKIRVLNLYYLAPHHQTDEYSLIFSGMMLCRLTPAMCLNFLGLIHMDSHVIKTRLMETYYTQIMGHMDVLPIISDGFNIYFPMAILALCLATYFSLGSRFLSIIGFQQFVGEDEITSDLVDEGRELIKREKRKRQRSDRGEERSHNDYNSNDNLDDMFVAAGSRSQTSSYFSQRNVVPSRNLFDDV</sequence>
<reference evidence="8" key="1">
    <citation type="submission" date="2021-04" db="EMBL/GenBank/DDBJ databases">
        <authorList>
            <person name="Cornetti L."/>
        </authorList>
    </citation>
    <scope>NUCLEOTIDE SEQUENCE</scope>
</reference>
<keyword evidence="3 7" id="KW-0812">Transmembrane</keyword>